<gene>
    <name evidence="2" type="ORF">NGRA_0329</name>
</gene>
<name>A0A9P6H0K8_9MICR</name>
<feature type="chain" id="PRO_5040413549" description="Glutaredoxin domain-containing protein" evidence="1">
    <location>
        <begin position="18"/>
        <end position="130"/>
    </location>
</feature>
<keyword evidence="1" id="KW-0732">Signal</keyword>
<reference evidence="2 3" key="1">
    <citation type="journal article" date="2020" name="Genome Biol. Evol.">
        <title>Comparative genomics of strictly vertically transmitted, feminizing microsporidia endosymbionts of amphipod crustaceans.</title>
        <authorList>
            <person name="Cormier A."/>
            <person name="Chebbi M.A."/>
            <person name="Giraud I."/>
            <person name="Wattier R."/>
            <person name="Teixeira M."/>
            <person name="Gilbert C."/>
            <person name="Rigaud T."/>
            <person name="Cordaux R."/>
        </authorList>
    </citation>
    <scope>NUCLEOTIDE SEQUENCE [LARGE SCALE GENOMIC DNA]</scope>
    <source>
        <strain evidence="2 3">Ou3-Ou53</strain>
    </source>
</reference>
<dbReference type="AlphaFoldDB" id="A0A9P6H0K8"/>
<sequence length="130" mass="15019">MLFIILLLYVCACTNKCIFPKVLQKKGVIVVGDRDCGHTKNLISFMIKKHIPHDVKYVEDDKELKRYIINQYGGAIPWVYEDGVLRGDGEKYMKQYKQEHQNFTQVETNNDVFAVDKNKAFYGPSNRAIG</sequence>
<evidence type="ECO:0008006" key="4">
    <source>
        <dbReference type="Google" id="ProtNLM"/>
    </source>
</evidence>
<comment type="caution">
    <text evidence="2">The sequence shown here is derived from an EMBL/GenBank/DDBJ whole genome shotgun (WGS) entry which is preliminary data.</text>
</comment>
<evidence type="ECO:0000256" key="1">
    <source>
        <dbReference type="SAM" id="SignalP"/>
    </source>
</evidence>
<dbReference type="EMBL" id="SBJO01000011">
    <property type="protein sequence ID" value="KAF9764719.1"/>
    <property type="molecule type" value="Genomic_DNA"/>
</dbReference>
<evidence type="ECO:0000313" key="2">
    <source>
        <dbReference type="EMBL" id="KAF9764719.1"/>
    </source>
</evidence>
<dbReference type="Proteomes" id="UP000740883">
    <property type="component" value="Unassembled WGS sequence"/>
</dbReference>
<proteinExistence type="predicted"/>
<protein>
    <recommendedName>
        <fullName evidence="4">Glutaredoxin domain-containing protein</fullName>
    </recommendedName>
</protein>
<keyword evidence="3" id="KW-1185">Reference proteome</keyword>
<feature type="signal peptide" evidence="1">
    <location>
        <begin position="1"/>
        <end position="17"/>
    </location>
</feature>
<evidence type="ECO:0000313" key="3">
    <source>
        <dbReference type="Proteomes" id="UP000740883"/>
    </source>
</evidence>
<accession>A0A9P6H0K8</accession>
<organism evidence="2 3">
    <name type="scientific">Nosema granulosis</name>
    <dbReference type="NCBI Taxonomy" id="83296"/>
    <lineage>
        <taxon>Eukaryota</taxon>
        <taxon>Fungi</taxon>
        <taxon>Fungi incertae sedis</taxon>
        <taxon>Microsporidia</taxon>
        <taxon>Nosematidae</taxon>
        <taxon>Nosema</taxon>
    </lineage>
</organism>